<feature type="signal peptide" evidence="2">
    <location>
        <begin position="1"/>
        <end position="19"/>
    </location>
</feature>
<dbReference type="RefSeq" id="WP_213302626.1">
    <property type="nucleotide sequence ID" value="NZ_JAGYVZ010000015.1"/>
</dbReference>
<evidence type="ECO:0000256" key="2">
    <source>
        <dbReference type="SAM" id="SignalP"/>
    </source>
</evidence>
<evidence type="ECO:0000256" key="1">
    <source>
        <dbReference type="SAM" id="MobiDB-lite"/>
    </source>
</evidence>
<comment type="caution">
    <text evidence="3">The sequence shown here is derived from an EMBL/GenBank/DDBJ whole genome shotgun (WGS) entry which is preliminary data.</text>
</comment>
<keyword evidence="4" id="KW-1185">Reference proteome</keyword>
<name>A0ABS5PDY1_9FLAO</name>
<protein>
    <submittedName>
        <fullName evidence="3">Uncharacterized protein</fullName>
    </submittedName>
</protein>
<feature type="compositionally biased region" description="Polar residues" evidence="1">
    <location>
        <begin position="22"/>
        <end position="34"/>
    </location>
</feature>
<feature type="region of interest" description="Disordered" evidence="1">
    <location>
        <begin position="65"/>
        <end position="85"/>
    </location>
</feature>
<gene>
    <name evidence="3" type="ORF">KHA90_15910</name>
</gene>
<reference evidence="3 4" key="1">
    <citation type="journal article" date="2018" name="Int. J. Syst. Evol. Microbiol.">
        <title>Flavobacterium chryseum sp. nov. and Flavobacterium psychroterrae sp. nov., novel environmental bacteria isolated from Antarctica.</title>
        <authorList>
            <person name="Kralova S."/>
            <person name="Svec P."/>
            <person name="Busse H.J."/>
            <person name="Stankova E."/>
            <person name="Vaczi P."/>
            <person name="Sedlacek I."/>
        </authorList>
    </citation>
    <scope>NUCLEOTIDE SEQUENCE [LARGE SCALE GENOMIC DNA]</scope>
    <source>
        <strain evidence="3 4">CCM 8827</strain>
    </source>
</reference>
<dbReference type="Proteomes" id="UP000722625">
    <property type="component" value="Unassembled WGS sequence"/>
</dbReference>
<feature type="region of interest" description="Disordered" evidence="1">
    <location>
        <begin position="22"/>
        <end position="47"/>
    </location>
</feature>
<feature type="chain" id="PRO_5047330312" evidence="2">
    <location>
        <begin position="20"/>
        <end position="85"/>
    </location>
</feature>
<accession>A0ABS5PDY1</accession>
<evidence type="ECO:0000313" key="4">
    <source>
        <dbReference type="Proteomes" id="UP000722625"/>
    </source>
</evidence>
<keyword evidence="2" id="KW-0732">Signal</keyword>
<organism evidence="3 4">
    <name type="scientific">Flavobacterium psychroterrae</name>
    <dbReference type="NCBI Taxonomy" id="2133767"/>
    <lineage>
        <taxon>Bacteria</taxon>
        <taxon>Pseudomonadati</taxon>
        <taxon>Bacteroidota</taxon>
        <taxon>Flavobacteriia</taxon>
        <taxon>Flavobacteriales</taxon>
        <taxon>Flavobacteriaceae</taxon>
        <taxon>Flavobacterium</taxon>
    </lineage>
</organism>
<dbReference type="EMBL" id="JAGYVZ010000015">
    <property type="protein sequence ID" value="MBS7232504.1"/>
    <property type="molecule type" value="Genomic_DNA"/>
</dbReference>
<evidence type="ECO:0000313" key="3">
    <source>
        <dbReference type="EMBL" id="MBS7232504.1"/>
    </source>
</evidence>
<sequence length="85" mass="9293">MKKAALTFALISTVIVATSFETPKTNSSSDNYQVQPIDDGNTAHGSVGKRKLDLQVNTNTSQINFNQSEGFRQDRQSAGITKKMD</sequence>
<proteinExistence type="predicted"/>